<comment type="caution">
    <text evidence="1">The sequence shown here is derived from an EMBL/GenBank/DDBJ whole genome shotgun (WGS) entry which is preliminary data.</text>
</comment>
<keyword evidence="2" id="KW-1185">Reference proteome</keyword>
<reference evidence="1 2" key="1">
    <citation type="submission" date="2024-06" db="EMBL/GenBank/DDBJ databases">
        <title>Genomic Encyclopedia of Type Strains, Phase IV (KMG-IV): sequencing the most valuable type-strain genomes for metagenomic binning, comparative biology and taxonomic classification.</title>
        <authorList>
            <person name="Goeker M."/>
        </authorList>
    </citation>
    <scope>NUCLEOTIDE SEQUENCE [LARGE SCALE GENOMIC DNA]</scope>
    <source>
        <strain evidence="1 2">DSM 105042</strain>
    </source>
</reference>
<organism evidence="1 2">
    <name type="scientific">Pseudorhizobium tarimense</name>
    <dbReference type="NCBI Taxonomy" id="1079109"/>
    <lineage>
        <taxon>Bacteria</taxon>
        <taxon>Pseudomonadati</taxon>
        <taxon>Pseudomonadota</taxon>
        <taxon>Alphaproteobacteria</taxon>
        <taxon>Hyphomicrobiales</taxon>
        <taxon>Rhizobiaceae</taxon>
        <taxon>Rhizobium/Agrobacterium group</taxon>
        <taxon>Pseudorhizobium</taxon>
    </lineage>
</organism>
<dbReference type="Proteomes" id="UP001549031">
    <property type="component" value="Unassembled WGS sequence"/>
</dbReference>
<evidence type="ECO:0000313" key="1">
    <source>
        <dbReference type="EMBL" id="MET3588577.1"/>
    </source>
</evidence>
<protein>
    <submittedName>
        <fullName evidence="1">Uncharacterized protein</fullName>
    </submittedName>
</protein>
<accession>A0ABV2HEE6</accession>
<proteinExistence type="predicted"/>
<gene>
    <name evidence="1" type="ORF">ABID21_004713</name>
</gene>
<evidence type="ECO:0000313" key="2">
    <source>
        <dbReference type="Proteomes" id="UP001549031"/>
    </source>
</evidence>
<name>A0ABV2HEE6_9HYPH</name>
<sequence>MVPRMMGGSPATPWQAITNALMEVFDGLLEEPAEAEA</sequence>
<dbReference type="EMBL" id="JBEPLJ010000028">
    <property type="protein sequence ID" value="MET3588577.1"/>
    <property type="molecule type" value="Genomic_DNA"/>
</dbReference>